<feature type="transmembrane region" description="Helical" evidence="6">
    <location>
        <begin position="272"/>
        <end position="295"/>
    </location>
</feature>
<dbReference type="Proteomes" id="UP000320085">
    <property type="component" value="Unassembled WGS sequence"/>
</dbReference>
<comment type="caution">
    <text evidence="7">The sequence shown here is derived from an EMBL/GenBank/DDBJ whole genome shotgun (WGS) entry which is preliminary data.</text>
</comment>
<feature type="transmembrane region" description="Helical" evidence="6">
    <location>
        <begin position="307"/>
        <end position="332"/>
    </location>
</feature>
<dbReference type="PANTHER" id="PTHR30250">
    <property type="entry name" value="PST FAMILY PREDICTED COLANIC ACID TRANSPORTER"/>
    <property type="match status" value="1"/>
</dbReference>
<feature type="transmembrane region" description="Helical" evidence="6">
    <location>
        <begin position="339"/>
        <end position="359"/>
    </location>
</feature>
<dbReference type="GO" id="GO:0005886">
    <property type="term" value="C:plasma membrane"/>
    <property type="evidence" value="ECO:0007669"/>
    <property type="project" value="UniProtKB-SubCell"/>
</dbReference>
<feature type="transmembrane region" description="Helical" evidence="6">
    <location>
        <begin position="41"/>
        <end position="65"/>
    </location>
</feature>
<keyword evidence="2" id="KW-1003">Cell membrane</keyword>
<dbReference type="OrthoDB" id="5125589at2"/>
<accession>A0A543PXI5</accession>
<evidence type="ECO:0000256" key="5">
    <source>
        <dbReference type="ARBA" id="ARBA00023136"/>
    </source>
</evidence>
<organism evidence="7 8">
    <name type="scientific">Humibacillus xanthopallidus</name>
    <dbReference type="NCBI Taxonomy" id="412689"/>
    <lineage>
        <taxon>Bacteria</taxon>
        <taxon>Bacillati</taxon>
        <taxon>Actinomycetota</taxon>
        <taxon>Actinomycetes</taxon>
        <taxon>Micrococcales</taxon>
        <taxon>Intrasporangiaceae</taxon>
        <taxon>Humibacillus</taxon>
    </lineage>
</organism>
<dbReference type="RefSeq" id="WP_141821680.1">
    <property type="nucleotide sequence ID" value="NZ_BAAAQC010000022.1"/>
</dbReference>
<evidence type="ECO:0000256" key="2">
    <source>
        <dbReference type="ARBA" id="ARBA00022475"/>
    </source>
</evidence>
<feature type="transmembrane region" description="Helical" evidence="6">
    <location>
        <begin position="77"/>
        <end position="98"/>
    </location>
</feature>
<reference evidence="7 8" key="1">
    <citation type="submission" date="2019-06" db="EMBL/GenBank/DDBJ databases">
        <title>Sequencing the genomes of 1000 actinobacteria strains.</title>
        <authorList>
            <person name="Klenk H.-P."/>
        </authorList>
    </citation>
    <scope>NUCLEOTIDE SEQUENCE [LARGE SCALE GENOMIC DNA]</scope>
    <source>
        <strain evidence="7 8">DSM 21776</strain>
    </source>
</reference>
<evidence type="ECO:0000313" key="8">
    <source>
        <dbReference type="Proteomes" id="UP000320085"/>
    </source>
</evidence>
<proteinExistence type="predicted"/>
<dbReference type="PANTHER" id="PTHR30250:SF11">
    <property type="entry name" value="O-ANTIGEN TRANSPORTER-RELATED"/>
    <property type="match status" value="1"/>
</dbReference>
<feature type="transmembrane region" description="Helical" evidence="6">
    <location>
        <begin position="110"/>
        <end position="128"/>
    </location>
</feature>
<evidence type="ECO:0000256" key="6">
    <source>
        <dbReference type="SAM" id="Phobius"/>
    </source>
</evidence>
<dbReference type="InterPro" id="IPR050833">
    <property type="entry name" value="Poly_Biosynth_Transport"/>
</dbReference>
<evidence type="ECO:0000313" key="7">
    <source>
        <dbReference type="EMBL" id="TQN48793.1"/>
    </source>
</evidence>
<keyword evidence="5 6" id="KW-0472">Membrane</keyword>
<keyword evidence="4 6" id="KW-1133">Transmembrane helix</keyword>
<sequence>MTRRNRRWHKGLPLAAVVVSRGGQLLFLVAIARLAPPEASSFAIATIGVLAATSIVFDGGGTNYLLTRESTPTRTQYGFAVSVQGAIALPGYALALTWQGLRAPTDLWALWWFAVVTFALGQLTDTVLRVARAPRLWRGDDRSYALPELLSGSVRVALTAACLASGSLFPSLLAPVVGGLVLLGVLVAERGRCPEAGTRPRLRDVVSFGIGSALSALYSQMPMIMGTALLSWPDAARLAVAYRFTQPLEMIPATISTQALPRLVQQPRILKALVASMLGLGVVVVAVLLLVQGWVFSTLALPVNGHVVFVVVALALVPKFANYSLVSAILAFGGVRTRIWMNVCLGIVVTLLAFVLGNLYGVTGISWTTLVAEILLMAVSVAVLRHFRKTQRLVGHEDPRRELRPVGVRGRTDQPR</sequence>
<comment type="subcellular location">
    <subcellularLocation>
        <location evidence="1">Cell membrane</location>
        <topology evidence="1">Multi-pass membrane protein</topology>
    </subcellularLocation>
</comment>
<protein>
    <submittedName>
        <fullName evidence="7">O-antigen/teichoic acid export membrane protein</fullName>
    </submittedName>
</protein>
<dbReference type="AlphaFoldDB" id="A0A543PXI5"/>
<feature type="transmembrane region" description="Helical" evidence="6">
    <location>
        <begin position="365"/>
        <end position="384"/>
    </location>
</feature>
<evidence type="ECO:0000256" key="3">
    <source>
        <dbReference type="ARBA" id="ARBA00022692"/>
    </source>
</evidence>
<dbReference type="EMBL" id="VFQF01000001">
    <property type="protein sequence ID" value="TQN48793.1"/>
    <property type="molecule type" value="Genomic_DNA"/>
</dbReference>
<name>A0A543PXI5_9MICO</name>
<keyword evidence="3 6" id="KW-0812">Transmembrane</keyword>
<feature type="transmembrane region" description="Helical" evidence="6">
    <location>
        <begin position="12"/>
        <end position="35"/>
    </location>
</feature>
<feature type="transmembrane region" description="Helical" evidence="6">
    <location>
        <begin position="172"/>
        <end position="189"/>
    </location>
</feature>
<evidence type="ECO:0000256" key="1">
    <source>
        <dbReference type="ARBA" id="ARBA00004651"/>
    </source>
</evidence>
<evidence type="ECO:0000256" key="4">
    <source>
        <dbReference type="ARBA" id="ARBA00022989"/>
    </source>
</evidence>
<gene>
    <name evidence="7" type="ORF">FHX52_1940</name>
</gene>